<comment type="function">
    <text evidence="10">F(1)F(0) ATP synthase produces ATP from ADP in the presence of a proton or sodium gradient. F-type ATPases consist of two structural domains, F(1) containing the extramembraneous catalytic core and F(0) containing the membrane proton channel, linked together by a central stalk and a peripheral stalk. During catalysis, ATP synthesis in the catalytic domain of F(1) is coupled via a rotary mechanism of the central stalk subunits to proton translocation.</text>
</comment>
<dbReference type="AlphaFoldDB" id="A0A812J6S6"/>
<keyword evidence="8 11" id="KW-0406">Ion transport</keyword>
<gene>
    <name evidence="15" type="primary">atpF2</name>
    <name evidence="15" type="ORF">SPIL2461_LOCUS1807</name>
</gene>
<keyword evidence="9 13" id="KW-0472">Membrane</keyword>
<evidence type="ECO:0000256" key="9">
    <source>
        <dbReference type="ARBA" id="ARBA00023136"/>
    </source>
</evidence>
<accession>A0A812J6S6</accession>
<dbReference type="GO" id="GO:0015986">
    <property type="term" value="P:proton motive force-driven ATP synthesis"/>
    <property type="evidence" value="ECO:0007669"/>
    <property type="project" value="InterPro"/>
</dbReference>
<evidence type="ECO:0000256" key="7">
    <source>
        <dbReference type="ARBA" id="ARBA00022989"/>
    </source>
</evidence>
<evidence type="ECO:0000256" key="6">
    <source>
        <dbReference type="ARBA" id="ARBA00022781"/>
    </source>
</evidence>
<dbReference type="PROSITE" id="PS51257">
    <property type="entry name" value="PROKAR_LIPOPROTEIN"/>
    <property type="match status" value="1"/>
</dbReference>
<dbReference type="InterPro" id="IPR002146">
    <property type="entry name" value="ATP_synth_b/b'su_bac/chlpt"/>
</dbReference>
<comment type="subcellular location">
    <subcellularLocation>
        <location evidence="1">Membrane</location>
        <topology evidence="1">Single-pass membrane protein</topology>
    </subcellularLocation>
</comment>
<dbReference type="CDD" id="cd06503">
    <property type="entry name" value="ATP-synt_Fo_b"/>
    <property type="match status" value="1"/>
</dbReference>
<evidence type="ECO:0000256" key="11">
    <source>
        <dbReference type="RuleBase" id="RU003848"/>
    </source>
</evidence>
<dbReference type="EMBL" id="CAJNIZ010001843">
    <property type="protein sequence ID" value="CAE7201075.1"/>
    <property type="molecule type" value="Genomic_DNA"/>
</dbReference>
<dbReference type="HAMAP" id="MF_01398">
    <property type="entry name" value="ATP_synth_b_bprime"/>
    <property type="match status" value="1"/>
</dbReference>
<comment type="similarity">
    <text evidence="2 11">Belongs to the ATPase B chain family.</text>
</comment>
<name>A0A812J6S6_SYMPI</name>
<evidence type="ECO:0000256" key="13">
    <source>
        <dbReference type="SAM" id="Phobius"/>
    </source>
</evidence>
<evidence type="ECO:0000256" key="5">
    <source>
        <dbReference type="ARBA" id="ARBA00022692"/>
    </source>
</evidence>
<feature type="signal peptide" evidence="14">
    <location>
        <begin position="1"/>
        <end position="20"/>
    </location>
</feature>
<evidence type="ECO:0000256" key="1">
    <source>
        <dbReference type="ARBA" id="ARBA00004167"/>
    </source>
</evidence>
<evidence type="ECO:0000256" key="12">
    <source>
        <dbReference type="SAM" id="Coils"/>
    </source>
</evidence>
<keyword evidence="6 11" id="KW-0375">Hydrogen ion transport</keyword>
<keyword evidence="16" id="KW-1185">Reference proteome</keyword>
<evidence type="ECO:0000313" key="15">
    <source>
        <dbReference type="EMBL" id="CAE7201075.1"/>
    </source>
</evidence>
<keyword evidence="5 11" id="KW-0812">Transmembrane</keyword>
<keyword evidence="7 13" id="KW-1133">Transmembrane helix</keyword>
<evidence type="ECO:0000256" key="8">
    <source>
        <dbReference type="ARBA" id="ARBA00023065"/>
    </source>
</evidence>
<comment type="caution">
    <text evidence="15">The sequence shown here is derived from an EMBL/GenBank/DDBJ whole genome shotgun (WGS) entry which is preliminary data.</text>
</comment>
<dbReference type="PANTHER" id="PTHR33445">
    <property type="entry name" value="ATP SYNTHASE SUBUNIT B', CHLOROPLASTIC"/>
    <property type="match status" value="1"/>
</dbReference>
<keyword evidence="4 11" id="KW-0138">CF(0)</keyword>
<reference evidence="15" key="1">
    <citation type="submission" date="2021-02" db="EMBL/GenBank/DDBJ databases">
        <authorList>
            <person name="Dougan E. K."/>
            <person name="Rhodes N."/>
            <person name="Thang M."/>
            <person name="Chan C."/>
        </authorList>
    </citation>
    <scope>NUCLEOTIDE SEQUENCE</scope>
</reference>
<evidence type="ECO:0000313" key="16">
    <source>
        <dbReference type="Proteomes" id="UP000649617"/>
    </source>
</evidence>
<keyword evidence="3 11" id="KW-0813">Transport</keyword>
<keyword evidence="14" id="KW-0732">Signal</keyword>
<keyword evidence="12" id="KW-0175">Coiled coil</keyword>
<dbReference type="OrthoDB" id="446981at2759"/>
<evidence type="ECO:0000256" key="14">
    <source>
        <dbReference type="SAM" id="SignalP"/>
    </source>
</evidence>
<feature type="coiled-coil region" evidence="12">
    <location>
        <begin position="87"/>
        <end position="146"/>
    </location>
</feature>
<organism evidence="15 16">
    <name type="scientific">Symbiodinium pilosum</name>
    <name type="common">Dinoflagellate</name>
    <dbReference type="NCBI Taxonomy" id="2952"/>
    <lineage>
        <taxon>Eukaryota</taxon>
        <taxon>Sar</taxon>
        <taxon>Alveolata</taxon>
        <taxon>Dinophyceae</taxon>
        <taxon>Suessiales</taxon>
        <taxon>Symbiodiniaceae</taxon>
        <taxon>Symbiodinium</taxon>
    </lineage>
</organism>
<dbReference type="InterPro" id="IPR050059">
    <property type="entry name" value="ATP_synthase_B_chain"/>
</dbReference>
<evidence type="ECO:0000256" key="2">
    <source>
        <dbReference type="ARBA" id="ARBA00005513"/>
    </source>
</evidence>
<dbReference type="PANTHER" id="PTHR33445:SF2">
    <property type="entry name" value="ATP SYNTHASE SUBUNIT B', CHLOROPLASTIC"/>
    <property type="match status" value="1"/>
</dbReference>
<protein>
    <submittedName>
        <fullName evidence="15">AtpF2 protein</fullName>
    </submittedName>
</protein>
<feature type="chain" id="PRO_5032982850" evidence="14">
    <location>
        <begin position="21"/>
        <end position="198"/>
    </location>
</feature>
<evidence type="ECO:0000256" key="4">
    <source>
        <dbReference type="ARBA" id="ARBA00022547"/>
    </source>
</evidence>
<dbReference type="GO" id="GO:0046961">
    <property type="term" value="F:proton-transporting ATPase activity, rotational mechanism"/>
    <property type="evidence" value="ECO:0007669"/>
    <property type="project" value="TreeGrafter"/>
</dbReference>
<dbReference type="Pfam" id="PF00430">
    <property type="entry name" value="ATP-synt_B"/>
    <property type="match status" value="1"/>
</dbReference>
<proteinExistence type="inferred from homology"/>
<dbReference type="Proteomes" id="UP000649617">
    <property type="component" value="Unassembled WGS sequence"/>
</dbReference>
<evidence type="ECO:0000256" key="3">
    <source>
        <dbReference type="ARBA" id="ARBA00022448"/>
    </source>
</evidence>
<sequence>MARRSPLLVVLALVVAACSPAFLMPGLQRTVPQKAQQLAAGAALVASMPAPAHAGGMFDFGLTLPFVAGSFLLLMAVLNALFYAPVSEEMEERNAKLLQTLSDATDMLAEADEMQVQYTAEIKEAREKAAKELASAREKTEAAIKASMTTASSAREKKAADFRAKLQEEMDEKIKGAESTIQERKAAFVKQTLAGVGL</sequence>
<evidence type="ECO:0000256" key="10">
    <source>
        <dbReference type="ARBA" id="ARBA00025198"/>
    </source>
</evidence>
<feature type="transmembrane region" description="Helical" evidence="13">
    <location>
        <begin position="66"/>
        <end position="86"/>
    </location>
</feature>
<dbReference type="GO" id="GO:0045259">
    <property type="term" value="C:proton-transporting ATP synthase complex"/>
    <property type="evidence" value="ECO:0007669"/>
    <property type="project" value="UniProtKB-KW"/>
</dbReference>